<dbReference type="InterPro" id="IPR011989">
    <property type="entry name" value="ARM-like"/>
</dbReference>
<dbReference type="PANTHER" id="PTHR37743">
    <property type="entry name" value="ARM REPEAT SUPERFAMILY PROTEIN"/>
    <property type="match status" value="1"/>
</dbReference>
<proteinExistence type="predicted"/>
<dbReference type="PANTHER" id="PTHR37743:SF1">
    <property type="entry name" value="ARM REPEAT SUPERFAMILY PROTEIN"/>
    <property type="match status" value="1"/>
</dbReference>
<evidence type="ECO:0008006" key="3">
    <source>
        <dbReference type="Google" id="ProtNLM"/>
    </source>
</evidence>
<name>A0AAV6KTU2_9ERIC</name>
<dbReference type="SUPFAM" id="SSF48371">
    <property type="entry name" value="ARM repeat"/>
    <property type="match status" value="1"/>
</dbReference>
<reference evidence="1" key="1">
    <citation type="submission" date="2020-08" db="EMBL/GenBank/DDBJ databases">
        <title>Plant Genome Project.</title>
        <authorList>
            <person name="Zhang R.-G."/>
        </authorList>
    </citation>
    <scope>NUCLEOTIDE SEQUENCE</scope>
    <source>
        <strain evidence="1">WSP0</strain>
        <tissue evidence="1">Leaf</tissue>
    </source>
</reference>
<dbReference type="EMBL" id="JACTNZ010000003">
    <property type="protein sequence ID" value="KAG5555657.1"/>
    <property type="molecule type" value="Genomic_DNA"/>
</dbReference>
<accession>A0AAV6KTU2</accession>
<dbReference type="Proteomes" id="UP000823749">
    <property type="component" value="Chromosome 3"/>
</dbReference>
<evidence type="ECO:0000313" key="1">
    <source>
        <dbReference type="EMBL" id="KAG5555657.1"/>
    </source>
</evidence>
<dbReference type="InterPro" id="IPR016024">
    <property type="entry name" value="ARM-type_fold"/>
</dbReference>
<organism evidence="1 2">
    <name type="scientific">Rhododendron griersonianum</name>
    <dbReference type="NCBI Taxonomy" id="479676"/>
    <lineage>
        <taxon>Eukaryota</taxon>
        <taxon>Viridiplantae</taxon>
        <taxon>Streptophyta</taxon>
        <taxon>Embryophyta</taxon>
        <taxon>Tracheophyta</taxon>
        <taxon>Spermatophyta</taxon>
        <taxon>Magnoliopsida</taxon>
        <taxon>eudicotyledons</taxon>
        <taxon>Gunneridae</taxon>
        <taxon>Pentapetalae</taxon>
        <taxon>asterids</taxon>
        <taxon>Ericales</taxon>
        <taxon>Ericaceae</taxon>
        <taxon>Ericoideae</taxon>
        <taxon>Rhodoreae</taxon>
        <taxon>Rhododendron</taxon>
    </lineage>
</organism>
<protein>
    <recommendedName>
        <fullName evidence="3">ARM repeat superfamily protein</fullName>
    </recommendedName>
</protein>
<gene>
    <name evidence="1" type="ORF">RHGRI_006344</name>
</gene>
<keyword evidence="2" id="KW-1185">Reference proteome</keyword>
<dbReference type="AlphaFoldDB" id="A0AAV6KTU2"/>
<sequence>MEQEQAMWTSPESNSMVSATIGRAMSTLLSARPKKLEDAVSRLDSAPQRSSVASLEESLRILHSYVTDAAKREEPMDGVLVPMIEHTYSILSHKGSTAKGPTLLDRKKGFGFVGKSSSIDLLVILELPLIPFSFYQSLKYKESKYGNQAMILFNWLFQDEVIFQALATNLASIIMRKEDRYIALGWCMLVRGLVGYEIKTKQLENNGLKQKYSSLLKIFSSCITHLVSVVCNGSCSTLQGGFELPTRLAVAAADCTLALTTALTKKDLFSNGSDEKPKQSNSNLSSLPTTWVPGEKRVKPASRCPEVSVEMNLLLWDHLDELIILVQRLIAWSRKSRSLHAEGLDRVLKWLQGIKGSHAHVQNEAGSHMLNTGVLILSSCWKYYGMLMHLEDYQSSQHYKELLDQYLSGIQFYAENHTEEYTENKDSGIETIKFFLNCLSLLLGRLDGKRFENTLSEDGLRISRVLISQLHCADAEVIDGAVCLLKAVIFRSNYSLAGSSSTDTREMDAVLPLLLHLLDERDGTARAVVVLIAEYCSISTDSRCLQEVLNRLASGDVVQRRNAVDVMSELFRISPHLVHIFGRQDIANHLLERLGDEESIVRTQASYLIPMMDPSLVLPALVGLLYSSDEALQSSASNTFVAVLKYHNKSFEVLCMLFSCLSDLCQNPDLPEASEFFVSVLMWNVHEYYGVVDQDRLTSLEPAGSATGFAQTGWKPKRTSAGLVEEWNLLVEPLIDKLFAEPSNAIIVKFLSYISEQLADAADVVFHRILLRTRQPDEWKSHDSEIDNHVKLAHSLFDRLCPLLIIRLLPLRVFNNLNSSLMYGVLRDKAFLLTFLLFFGNPNTGYFDINDPECVAGILLNRAFNNLEFDDVRKLAAELSGRIHPQVLFPIIASQLEDAANDREILKIKACLFALCTSFVIRGRDSIVHPAMLEIRNTIETILLWPSLDGDEVSKAQHGCIDCLALMICTELQDPELFRDLTTKKSSLVRTPSWSRDAAMRNSVLSCVINQLTNDKIQVSSAKRGNEGCSYESSMSLSFRMCMANVLISACQKMPNSGKKPFARKVLPHLIQSAEMIMESEIRAAFVQVFFSAVYHLKSAVLPYASDLLKVSLKSLTDGSDKEKVAGAKLMASLMASEVAILESIAGGLLDARTILSSILSSLDTSPEVRQVCNQLLACLTSP</sequence>
<evidence type="ECO:0000313" key="2">
    <source>
        <dbReference type="Proteomes" id="UP000823749"/>
    </source>
</evidence>
<dbReference type="Gene3D" id="1.25.10.10">
    <property type="entry name" value="Leucine-rich Repeat Variant"/>
    <property type="match status" value="2"/>
</dbReference>
<comment type="caution">
    <text evidence="1">The sequence shown here is derived from an EMBL/GenBank/DDBJ whole genome shotgun (WGS) entry which is preliminary data.</text>
</comment>